<comment type="caution">
    <text evidence="1">The sequence shown here is derived from an EMBL/GenBank/DDBJ whole genome shotgun (WGS) entry which is preliminary data.</text>
</comment>
<protein>
    <submittedName>
        <fullName evidence="1">Uncharacterized protein</fullName>
    </submittedName>
</protein>
<sequence length="31" mass="3542">MAVAEDIDSATEDPHHWQHVFDGDLGFWDAE</sequence>
<name>L8PNE1_STRVR</name>
<dbReference type="AlphaFoldDB" id="L8PNE1"/>
<proteinExistence type="predicted"/>
<evidence type="ECO:0000313" key="1">
    <source>
        <dbReference type="EMBL" id="ELS56972.1"/>
    </source>
</evidence>
<organism evidence="1 2">
    <name type="scientific">Streptomyces viridochromogenes Tue57</name>
    <dbReference type="NCBI Taxonomy" id="1160705"/>
    <lineage>
        <taxon>Bacteria</taxon>
        <taxon>Bacillati</taxon>
        <taxon>Actinomycetota</taxon>
        <taxon>Actinomycetes</taxon>
        <taxon>Kitasatosporales</taxon>
        <taxon>Streptomycetaceae</taxon>
        <taxon>Streptomyces</taxon>
    </lineage>
</organism>
<dbReference type="EMBL" id="AMLP01000066">
    <property type="protein sequence ID" value="ELS56972.1"/>
    <property type="molecule type" value="Genomic_DNA"/>
</dbReference>
<reference evidence="1 2" key="1">
    <citation type="journal article" date="2013" name="Genome Announc.">
        <title>Draft Genome Sequence of Streptomyces viridochromogenes Strain Tu57, Producer of Avilamycin.</title>
        <authorList>
            <person name="Gruning B.A."/>
            <person name="Erxleben A."/>
            <person name="Hahnlein A."/>
            <person name="Gunther S."/>
        </authorList>
    </citation>
    <scope>NUCLEOTIDE SEQUENCE [LARGE SCALE GENOMIC DNA]</scope>
    <source>
        <strain evidence="1 2">Tue57</strain>
    </source>
</reference>
<gene>
    <name evidence="1" type="ORF">STVIR_2089</name>
</gene>
<evidence type="ECO:0000313" key="2">
    <source>
        <dbReference type="Proteomes" id="UP000011205"/>
    </source>
</evidence>
<dbReference type="Proteomes" id="UP000011205">
    <property type="component" value="Unassembled WGS sequence"/>
</dbReference>
<accession>L8PNE1</accession>